<evidence type="ECO:0000313" key="3">
    <source>
        <dbReference type="Proteomes" id="UP000004184"/>
    </source>
</evidence>
<organism evidence="2 3">
    <name type="scientific">Streptomyces viridochromogenes (strain DSM 40736 / JCM 4977 / BCRC 1201 / Tue 494)</name>
    <dbReference type="NCBI Taxonomy" id="591159"/>
    <lineage>
        <taxon>Bacteria</taxon>
        <taxon>Bacillati</taxon>
        <taxon>Actinomycetota</taxon>
        <taxon>Actinomycetes</taxon>
        <taxon>Kitasatosporales</taxon>
        <taxon>Streptomycetaceae</taxon>
        <taxon>Streptomyces</taxon>
    </lineage>
</organism>
<proteinExistence type="predicted"/>
<keyword evidence="3" id="KW-1185">Reference proteome</keyword>
<feature type="region of interest" description="Disordered" evidence="1">
    <location>
        <begin position="27"/>
        <end position="61"/>
    </location>
</feature>
<dbReference type="STRING" id="591159.SSQG_00937"/>
<name>D9XDP0_STRVT</name>
<protein>
    <submittedName>
        <fullName evidence="2">Predicted protein</fullName>
    </submittedName>
</protein>
<evidence type="ECO:0000256" key="1">
    <source>
        <dbReference type="SAM" id="MobiDB-lite"/>
    </source>
</evidence>
<dbReference type="AlphaFoldDB" id="D9XDP0"/>
<sequence length="61" mass="6785">MLSRFQPSDSGVYFGIVRTLRLGSFGRERRSDFPGSQEAVGECVKSRAPPYRKMTENQGGS</sequence>
<gene>
    <name evidence="2" type="ORF">SSQG_00937</name>
</gene>
<reference evidence="3" key="1">
    <citation type="submission" date="2009-02" db="EMBL/GenBank/DDBJ databases">
        <title>Annotation of Streptomyces viridochromogenes strain DSM 40736.</title>
        <authorList>
            <consortium name="The Broad Institute Genome Sequencing Platform"/>
            <consortium name="Broad Institute Microbial Sequencing Center"/>
            <person name="Fischbach M."/>
            <person name="Godfrey P."/>
            <person name="Ward D."/>
            <person name="Young S."/>
            <person name="Zeng Q."/>
            <person name="Koehrsen M."/>
            <person name="Alvarado L."/>
            <person name="Berlin A.M."/>
            <person name="Bochicchio J."/>
            <person name="Borenstein D."/>
            <person name="Chapman S.B."/>
            <person name="Chen Z."/>
            <person name="Engels R."/>
            <person name="Freedman E."/>
            <person name="Gellesch M."/>
            <person name="Goldberg J."/>
            <person name="Griggs A."/>
            <person name="Gujja S."/>
            <person name="Heilman E.R."/>
            <person name="Heiman D.I."/>
            <person name="Hepburn T.A."/>
            <person name="Howarth C."/>
            <person name="Jen D."/>
            <person name="Larson L."/>
            <person name="Lewis B."/>
            <person name="Mehta T."/>
            <person name="Park D."/>
            <person name="Pearson M."/>
            <person name="Richards J."/>
            <person name="Roberts A."/>
            <person name="Saif S."/>
            <person name="Shea T.D."/>
            <person name="Shenoy N."/>
            <person name="Sisk P."/>
            <person name="Stolte C."/>
            <person name="Sykes S.N."/>
            <person name="Thomson T."/>
            <person name="Walk T."/>
            <person name="White J."/>
            <person name="Yandava C."/>
            <person name="Straight P."/>
            <person name="Clardy J."/>
            <person name="Hung D."/>
            <person name="Kolter R."/>
            <person name="Mekalanos J."/>
            <person name="Walker S."/>
            <person name="Walsh C.T."/>
            <person name="Wieland-Brown L.C."/>
            <person name="Haas B."/>
            <person name="Nusbaum C."/>
            <person name="Birren B."/>
        </authorList>
    </citation>
    <scope>NUCLEOTIDE SEQUENCE [LARGE SCALE GENOMIC DNA]</scope>
    <source>
        <strain evidence="3">DSM 40736 / JCM 4977 / BCRC 1201 / Tue 494</strain>
    </source>
</reference>
<evidence type="ECO:0000313" key="2">
    <source>
        <dbReference type="EMBL" id="EFL30418.1"/>
    </source>
</evidence>
<dbReference type="Proteomes" id="UP000004184">
    <property type="component" value="Unassembled WGS sequence"/>
</dbReference>
<dbReference type="EMBL" id="GG657757">
    <property type="protein sequence ID" value="EFL30418.1"/>
    <property type="molecule type" value="Genomic_DNA"/>
</dbReference>
<dbReference type="HOGENOM" id="CLU_2921020_0_0_11"/>
<accession>D9XDP0</accession>